<dbReference type="AlphaFoldDB" id="A0A8J7MG23"/>
<name>A0A8J7MG23_9BACT</name>
<dbReference type="SUPFAM" id="SSF52096">
    <property type="entry name" value="ClpP/crotonase"/>
    <property type="match status" value="1"/>
</dbReference>
<feature type="chain" id="PRO_5035171994" evidence="3">
    <location>
        <begin position="23"/>
        <end position="439"/>
    </location>
</feature>
<dbReference type="GO" id="GO:0009368">
    <property type="term" value="C:endopeptidase Clp complex"/>
    <property type="evidence" value="ECO:0007669"/>
    <property type="project" value="TreeGrafter"/>
</dbReference>
<feature type="coiled-coil region" evidence="1">
    <location>
        <begin position="85"/>
        <end position="112"/>
    </location>
</feature>
<gene>
    <name evidence="4" type="ORF">JIN82_14505</name>
</gene>
<keyword evidence="5" id="KW-1185">Reference proteome</keyword>
<evidence type="ECO:0000256" key="2">
    <source>
        <dbReference type="SAM" id="MobiDB-lite"/>
    </source>
</evidence>
<feature type="compositionally biased region" description="Basic and acidic residues" evidence="2">
    <location>
        <begin position="62"/>
        <end position="78"/>
    </location>
</feature>
<dbReference type="GO" id="GO:0004176">
    <property type="term" value="F:ATP-dependent peptidase activity"/>
    <property type="evidence" value="ECO:0007669"/>
    <property type="project" value="TreeGrafter"/>
</dbReference>
<dbReference type="EMBL" id="JAENIM010000045">
    <property type="protein sequence ID" value="MBK1792372.1"/>
    <property type="molecule type" value="Genomic_DNA"/>
</dbReference>
<evidence type="ECO:0000256" key="3">
    <source>
        <dbReference type="SAM" id="SignalP"/>
    </source>
</evidence>
<dbReference type="PANTHER" id="PTHR10381">
    <property type="entry name" value="ATP-DEPENDENT CLP PROTEASE PROTEOLYTIC SUBUNIT"/>
    <property type="match status" value="1"/>
</dbReference>
<dbReference type="Proteomes" id="UP000624703">
    <property type="component" value="Unassembled WGS sequence"/>
</dbReference>
<dbReference type="Gene3D" id="3.90.226.10">
    <property type="entry name" value="2-enoyl-CoA Hydratase, Chain A, domain 1"/>
    <property type="match status" value="1"/>
</dbReference>
<feature type="signal peptide" evidence="3">
    <location>
        <begin position="1"/>
        <end position="22"/>
    </location>
</feature>
<keyword evidence="3" id="KW-0732">Signal</keyword>
<protein>
    <submittedName>
        <fullName evidence="4">ATP-dependent Clp protease proteolytic subunit</fullName>
    </submittedName>
</protein>
<evidence type="ECO:0000256" key="1">
    <source>
        <dbReference type="SAM" id="Coils"/>
    </source>
</evidence>
<dbReference type="RefSeq" id="WP_200312386.1">
    <property type="nucleotide sequence ID" value="NZ_JAENIM010000045.1"/>
</dbReference>
<feature type="region of interest" description="Disordered" evidence="2">
    <location>
        <begin position="23"/>
        <end position="78"/>
    </location>
</feature>
<organism evidence="4 5">
    <name type="scientific">Persicirhabdus sediminis</name>
    <dbReference type="NCBI Taxonomy" id="454144"/>
    <lineage>
        <taxon>Bacteria</taxon>
        <taxon>Pseudomonadati</taxon>
        <taxon>Verrucomicrobiota</taxon>
        <taxon>Verrucomicrobiia</taxon>
        <taxon>Verrucomicrobiales</taxon>
        <taxon>Verrucomicrobiaceae</taxon>
        <taxon>Persicirhabdus</taxon>
    </lineage>
</organism>
<dbReference type="Pfam" id="PF00574">
    <property type="entry name" value="CLP_protease"/>
    <property type="match status" value="1"/>
</dbReference>
<dbReference type="PANTHER" id="PTHR10381:SF11">
    <property type="entry name" value="ATP-DEPENDENT CLP PROTEASE PROTEOLYTIC SUBUNIT, MITOCHONDRIAL"/>
    <property type="match status" value="1"/>
</dbReference>
<dbReference type="InterPro" id="IPR023562">
    <property type="entry name" value="ClpP/TepA"/>
</dbReference>
<dbReference type="InterPro" id="IPR029045">
    <property type="entry name" value="ClpP/crotonase-like_dom_sf"/>
</dbReference>
<keyword evidence="4" id="KW-0645">Protease</keyword>
<evidence type="ECO:0000313" key="4">
    <source>
        <dbReference type="EMBL" id="MBK1792372.1"/>
    </source>
</evidence>
<dbReference type="GO" id="GO:0051117">
    <property type="term" value="F:ATPase binding"/>
    <property type="evidence" value="ECO:0007669"/>
    <property type="project" value="TreeGrafter"/>
</dbReference>
<accession>A0A8J7MG23</accession>
<reference evidence="4" key="1">
    <citation type="submission" date="2021-01" db="EMBL/GenBank/DDBJ databases">
        <title>Modified the classification status of verrucomicrobia.</title>
        <authorList>
            <person name="Feng X."/>
        </authorList>
    </citation>
    <scope>NUCLEOTIDE SEQUENCE</scope>
    <source>
        <strain evidence="4">_KCTC 22039</strain>
    </source>
</reference>
<proteinExistence type="predicted"/>
<dbReference type="GO" id="GO:0006515">
    <property type="term" value="P:protein quality control for misfolded or incompletely synthesized proteins"/>
    <property type="evidence" value="ECO:0007669"/>
    <property type="project" value="TreeGrafter"/>
</dbReference>
<keyword evidence="4" id="KW-0378">Hydrolase</keyword>
<keyword evidence="1" id="KW-0175">Coiled coil</keyword>
<feature type="compositionally biased region" description="Basic and acidic residues" evidence="2">
    <location>
        <begin position="35"/>
        <end position="55"/>
    </location>
</feature>
<dbReference type="GO" id="GO:0004252">
    <property type="term" value="F:serine-type endopeptidase activity"/>
    <property type="evidence" value="ECO:0007669"/>
    <property type="project" value="TreeGrafter"/>
</dbReference>
<evidence type="ECO:0000313" key="5">
    <source>
        <dbReference type="Proteomes" id="UP000624703"/>
    </source>
</evidence>
<sequence>MSPTRIAVLLALSAHLPLVAKQAENPPVQPASEVKQAEKVDPAGKADQPDQKAEENPAAQPADKKQPSAAKQEQEELAEKNALAAEKLKLELADLSAQVARLKLEKEMLSEQAAIEKLKLVNADEAASKQYQQELLDITRESELAKAKALHITNQLKAEQAMWGMKTAQLKAEVDELEMLKKRREYSNSDPVYLENPLKEDGTLVISDRRIALNGPISYGTADYITERINYYNNQDADQPIFIVIDTSPGGSVMAGYRILKAMEGSSAPIHVVVKSFAASMAASITTLAEHSYAYPNAIILHHQISSTFFFQKFNLTEQKEFYEDMQKWWQRLATPIAAKMGITTDEFIEQMYKNSSKGDWSEFAEDAQKLKWVDHIVERLQETSLIKDPNAKAEPTKTAFGQLEQQIDESGKPFVQLPRLTPKDFYFLYSPDQYYRAY</sequence>
<comment type="caution">
    <text evidence="4">The sequence shown here is derived from an EMBL/GenBank/DDBJ whole genome shotgun (WGS) entry which is preliminary data.</text>
</comment>